<dbReference type="InterPro" id="IPR015860">
    <property type="entry name" value="ABC_transpr_TagH-like"/>
</dbReference>
<keyword evidence="2" id="KW-0813">Transport</keyword>
<dbReference type="GO" id="GO:0016020">
    <property type="term" value="C:membrane"/>
    <property type="evidence" value="ECO:0007669"/>
    <property type="project" value="InterPro"/>
</dbReference>
<dbReference type="GO" id="GO:0005524">
    <property type="term" value="F:ATP binding"/>
    <property type="evidence" value="ECO:0007669"/>
    <property type="project" value="UniProtKB-KW"/>
</dbReference>
<keyword evidence="3" id="KW-0547">Nucleotide-binding</keyword>
<dbReference type="InterPro" id="IPR029439">
    <property type="entry name" value="Wzt_C"/>
</dbReference>
<dbReference type="OrthoDB" id="9778870at2"/>
<evidence type="ECO:0000256" key="3">
    <source>
        <dbReference type="ARBA" id="ARBA00022741"/>
    </source>
</evidence>
<dbReference type="InterPro" id="IPR003593">
    <property type="entry name" value="AAA+_ATPase"/>
</dbReference>
<dbReference type="PROSITE" id="PS00211">
    <property type="entry name" value="ABC_TRANSPORTER_1"/>
    <property type="match status" value="1"/>
</dbReference>
<reference evidence="7" key="1">
    <citation type="submission" date="2017-05" db="EMBL/GenBank/DDBJ databases">
        <title>Physiological properties and genetic analysis related to exopolysaccharide production of fresh-water unicellular cyanobacterium Aphanothece sacrum, Suizenji Nori, that has been cultured as a food source in Japan.</title>
        <authorList>
            <person name="Kanesaki Y."/>
            <person name="Yoshikawa S."/>
            <person name="Ohki K."/>
        </authorList>
    </citation>
    <scope>NUCLEOTIDE SEQUENCE [LARGE SCALE GENOMIC DNA]</scope>
    <source>
        <strain evidence="7">FPU1</strain>
    </source>
</reference>
<evidence type="ECO:0000259" key="5">
    <source>
        <dbReference type="PROSITE" id="PS50893"/>
    </source>
</evidence>
<dbReference type="InterPro" id="IPR003439">
    <property type="entry name" value="ABC_transporter-like_ATP-bd"/>
</dbReference>
<keyword evidence="4" id="KW-0067">ATP-binding</keyword>
<name>A0A401IEN7_APHSA</name>
<dbReference type="AlphaFoldDB" id="A0A401IEN7"/>
<evidence type="ECO:0000256" key="4">
    <source>
        <dbReference type="ARBA" id="ARBA00022840"/>
    </source>
</evidence>
<dbReference type="CDD" id="cd03220">
    <property type="entry name" value="ABC_KpsT_Wzt"/>
    <property type="match status" value="1"/>
</dbReference>
<organism evidence="6 7">
    <name type="scientific">Aphanothece sacrum FPU1</name>
    <dbReference type="NCBI Taxonomy" id="1920663"/>
    <lineage>
        <taxon>Bacteria</taxon>
        <taxon>Bacillati</taxon>
        <taxon>Cyanobacteriota</taxon>
        <taxon>Cyanophyceae</taxon>
        <taxon>Oscillatoriophycideae</taxon>
        <taxon>Chroococcales</taxon>
        <taxon>Aphanothecaceae</taxon>
        <taxon>Aphanothece</taxon>
    </lineage>
</organism>
<dbReference type="InterPro" id="IPR027417">
    <property type="entry name" value="P-loop_NTPase"/>
</dbReference>
<dbReference type="InterPro" id="IPR017871">
    <property type="entry name" value="ABC_transporter-like_CS"/>
</dbReference>
<feature type="domain" description="ABC transporter" evidence="5">
    <location>
        <begin position="7"/>
        <end position="255"/>
    </location>
</feature>
<protein>
    <submittedName>
        <fullName evidence="6">ABC transporter related</fullName>
    </submittedName>
</protein>
<proteinExistence type="inferred from homology"/>
<dbReference type="GO" id="GO:0140359">
    <property type="term" value="F:ABC-type transporter activity"/>
    <property type="evidence" value="ECO:0007669"/>
    <property type="project" value="InterPro"/>
</dbReference>
<dbReference type="SMART" id="SM00382">
    <property type="entry name" value="AAA"/>
    <property type="match status" value="1"/>
</dbReference>
<dbReference type="Pfam" id="PF00005">
    <property type="entry name" value="ABC_tran"/>
    <property type="match status" value="1"/>
</dbReference>
<comment type="caution">
    <text evidence="6">The sequence shown here is derived from an EMBL/GenBank/DDBJ whole genome shotgun (WGS) entry which is preliminary data.</text>
</comment>
<keyword evidence="7" id="KW-1185">Reference proteome</keyword>
<evidence type="ECO:0000313" key="7">
    <source>
        <dbReference type="Proteomes" id="UP000287247"/>
    </source>
</evidence>
<accession>A0A401IEN7</accession>
<dbReference type="InterPro" id="IPR050683">
    <property type="entry name" value="Bact_Polysacc_Export_ATP-bd"/>
</dbReference>
<dbReference type="Proteomes" id="UP000287247">
    <property type="component" value="Unassembled WGS sequence"/>
</dbReference>
<comment type="similarity">
    <text evidence="1">Belongs to the ABC transporter superfamily.</text>
</comment>
<dbReference type="CDD" id="cd10147">
    <property type="entry name" value="Wzt_C-like"/>
    <property type="match status" value="1"/>
</dbReference>
<dbReference type="PANTHER" id="PTHR46743">
    <property type="entry name" value="TEICHOIC ACIDS EXPORT ATP-BINDING PROTEIN TAGH"/>
    <property type="match status" value="1"/>
</dbReference>
<evidence type="ECO:0000256" key="2">
    <source>
        <dbReference type="ARBA" id="ARBA00022448"/>
    </source>
</evidence>
<gene>
    <name evidence="6" type="ORF">AsFPU1_1134</name>
</gene>
<dbReference type="Pfam" id="PF14524">
    <property type="entry name" value="Wzt_C"/>
    <property type="match status" value="1"/>
</dbReference>
<sequence length="405" mass="44989">MSDEVLIKVENVSKKFCRDLKRSLWYGVQDITSEVTGSKYERELRKDEFWSVNNISFELRRGECLGLIGPNGAGKSTLLKILNGLIKPDKGRIEIRGRIGSLIELSAGFNPILTGRENIYSRGAILGFSTKEIDKKLDAIIDFSELEEFIDSPVVNYSSGMQVRLGFAVASQMEPDVLLLDEVLAVGDVGFRAKCFNSIQKMIQNAAVVLVSHSMPQISRVSSDIIVMNHGVCEFQGNDVAKGIDQFYSYFSGEEAMVAGSGKAVIHEVELATKSEKNIESINYLDELTINISCTVNANISKFCVVVKIISQELDDIAYCNSFFNGINFTNTGEKMQVSLNIGTVNLTPGCYKLTLIIAEENNAEELCLYSNIKPFRVVGKFYCGARIQLWADWNIETLNKANNQ</sequence>
<dbReference type="EMBL" id="BDQK01000004">
    <property type="protein sequence ID" value="GBF79735.1"/>
    <property type="molecule type" value="Genomic_DNA"/>
</dbReference>
<dbReference type="Gene3D" id="2.70.50.60">
    <property type="entry name" value="abc- transporter (atp binding component) like domain"/>
    <property type="match status" value="1"/>
</dbReference>
<dbReference type="SUPFAM" id="SSF52540">
    <property type="entry name" value="P-loop containing nucleoside triphosphate hydrolases"/>
    <property type="match status" value="1"/>
</dbReference>
<dbReference type="GO" id="GO:0016887">
    <property type="term" value="F:ATP hydrolysis activity"/>
    <property type="evidence" value="ECO:0007669"/>
    <property type="project" value="InterPro"/>
</dbReference>
<evidence type="ECO:0000313" key="6">
    <source>
        <dbReference type="EMBL" id="GBF79735.1"/>
    </source>
</evidence>
<dbReference type="RefSeq" id="WP_124975782.1">
    <property type="nucleotide sequence ID" value="NZ_BDQK01000004.1"/>
</dbReference>
<dbReference type="PROSITE" id="PS50893">
    <property type="entry name" value="ABC_TRANSPORTER_2"/>
    <property type="match status" value="1"/>
</dbReference>
<evidence type="ECO:0000256" key="1">
    <source>
        <dbReference type="ARBA" id="ARBA00005417"/>
    </source>
</evidence>
<dbReference type="PANTHER" id="PTHR46743:SF2">
    <property type="entry name" value="TEICHOIC ACIDS EXPORT ATP-BINDING PROTEIN TAGH"/>
    <property type="match status" value="1"/>
</dbReference>
<dbReference type="Gene3D" id="3.40.50.300">
    <property type="entry name" value="P-loop containing nucleotide triphosphate hydrolases"/>
    <property type="match status" value="1"/>
</dbReference>